<dbReference type="RefSeq" id="WP_074751085.1">
    <property type="nucleotide sequence ID" value="NZ_FNCO01000002.1"/>
</dbReference>
<evidence type="ECO:0000256" key="2">
    <source>
        <dbReference type="ARBA" id="ARBA00004533"/>
    </source>
</evidence>
<dbReference type="InterPro" id="IPR029787">
    <property type="entry name" value="Nucleotide_cyclase"/>
</dbReference>
<dbReference type="AlphaFoldDB" id="A0A1G7VN29"/>
<keyword evidence="5" id="KW-1133">Transmembrane helix</keyword>
<dbReference type="SUPFAM" id="SSF55073">
    <property type="entry name" value="Nucleotide cyclase"/>
    <property type="match status" value="1"/>
</dbReference>
<dbReference type="PANTHER" id="PTHR45138">
    <property type="entry name" value="REGULATORY COMPONENTS OF SENSORY TRANSDUCTION SYSTEM"/>
    <property type="match status" value="1"/>
</dbReference>
<feature type="domain" description="GGDEF" evidence="6">
    <location>
        <begin position="219"/>
        <end position="350"/>
    </location>
</feature>
<gene>
    <name evidence="7" type="ORF">SAMN05216605_102556</name>
</gene>
<dbReference type="Gene3D" id="3.30.70.270">
    <property type="match status" value="1"/>
</dbReference>
<evidence type="ECO:0000256" key="1">
    <source>
        <dbReference type="ARBA" id="ARBA00001946"/>
    </source>
</evidence>
<comment type="subcellular location">
    <subcellularLocation>
        <location evidence="2">Cell inner membrane</location>
    </subcellularLocation>
</comment>
<dbReference type="GO" id="GO:0005886">
    <property type="term" value="C:plasma membrane"/>
    <property type="evidence" value="ECO:0007669"/>
    <property type="project" value="UniProtKB-SubCell"/>
</dbReference>
<dbReference type="Proteomes" id="UP000182894">
    <property type="component" value="Unassembled WGS sequence"/>
</dbReference>
<dbReference type="Pfam" id="PF00990">
    <property type="entry name" value="GGDEF"/>
    <property type="match status" value="1"/>
</dbReference>
<evidence type="ECO:0000313" key="8">
    <source>
        <dbReference type="Proteomes" id="UP000182894"/>
    </source>
</evidence>
<dbReference type="PANTHER" id="PTHR45138:SF9">
    <property type="entry name" value="DIGUANYLATE CYCLASE DGCM-RELATED"/>
    <property type="match status" value="1"/>
</dbReference>
<feature type="transmembrane region" description="Helical" evidence="5">
    <location>
        <begin position="24"/>
        <end position="45"/>
    </location>
</feature>
<dbReference type="SMART" id="SM00267">
    <property type="entry name" value="GGDEF"/>
    <property type="match status" value="1"/>
</dbReference>
<accession>A0A1G7VN29</accession>
<sequence>MNTLSADDRLQVVRDATAEYWKHIIPIVQIAFAIHVLLLGLFLIVAIPVMWILNALSIAIYIGCLFAIRRRRYQWAGFLISAEIIVHAAVATWVLGWDSNFHFYMFCIVPIIAFSFQSSPVRRTCLSVAILAVAVLGFAFRHHVPGAMIGVKAQEIFGIVNAFTATALLLHATALTVRFNMTMQMNLFHSAHRDSLTNLYTRRRVLQKLRHLGGGRGDDSTSIVLIDIDHFKRINDQHGHDLGDVMLQRVAEVISDCVRVTDIAARWGGEEFLVLMPDTTFEEAKQVAERLMLHIRAQTALDEATTVNVTATLAVATMHSGETFRDTLNRADQMLYQGKQEGRDRLMLAS</sequence>
<evidence type="ECO:0000313" key="7">
    <source>
        <dbReference type="EMBL" id="SDG61134.1"/>
    </source>
</evidence>
<comment type="catalytic activity">
    <reaction evidence="4">
        <text>2 GTP = 3',3'-c-di-GMP + 2 diphosphate</text>
        <dbReference type="Rhea" id="RHEA:24898"/>
        <dbReference type="ChEBI" id="CHEBI:33019"/>
        <dbReference type="ChEBI" id="CHEBI:37565"/>
        <dbReference type="ChEBI" id="CHEBI:58805"/>
        <dbReference type="EC" id="2.7.7.65"/>
    </reaction>
</comment>
<proteinExistence type="predicted"/>
<feature type="transmembrane region" description="Helical" evidence="5">
    <location>
        <begin position="75"/>
        <end position="95"/>
    </location>
</feature>
<protein>
    <recommendedName>
        <fullName evidence="3">diguanylate cyclase</fullName>
        <ecNumber evidence="3">2.7.7.65</ecNumber>
    </recommendedName>
</protein>
<keyword evidence="5" id="KW-0472">Membrane</keyword>
<dbReference type="EMBL" id="FNCO01000002">
    <property type="protein sequence ID" value="SDG61134.1"/>
    <property type="molecule type" value="Genomic_DNA"/>
</dbReference>
<dbReference type="EC" id="2.7.7.65" evidence="3"/>
<evidence type="ECO:0000256" key="5">
    <source>
        <dbReference type="SAM" id="Phobius"/>
    </source>
</evidence>
<dbReference type="STRING" id="89065.SAMN05216605_102556"/>
<name>A0A1G7VN29_9PSED</name>
<dbReference type="OrthoDB" id="9812260at2"/>
<feature type="transmembrane region" description="Helical" evidence="5">
    <location>
        <begin position="125"/>
        <end position="144"/>
    </location>
</feature>
<evidence type="ECO:0000256" key="3">
    <source>
        <dbReference type="ARBA" id="ARBA00012528"/>
    </source>
</evidence>
<dbReference type="CDD" id="cd01949">
    <property type="entry name" value="GGDEF"/>
    <property type="match status" value="1"/>
</dbReference>
<keyword evidence="5" id="KW-0812">Transmembrane</keyword>
<dbReference type="PROSITE" id="PS50887">
    <property type="entry name" value="GGDEF"/>
    <property type="match status" value="1"/>
</dbReference>
<comment type="cofactor">
    <cofactor evidence="1">
        <name>Mg(2+)</name>
        <dbReference type="ChEBI" id="CHEBI:18420"/>
    </cofactor>
</comment>
<evidence type="ECO:0000256" key="4">
    <source>
        <dbReference type="ARBA" id="ARBA00034247"/>
    </source>
</evidence>
<reference evidence="8" key="1">
    <citation type="submission" date="2016-10" db="EMBL/GenBank/DDBJ databases">
        <authorList>
            <person name="Varghese N."/>
            <person name="Submissions S."/>
        </authorList>
    </citation>
    <scope>NUCLEOTIDE SEQUENCE [LARGE SCALE GENOMIC DNA]</scope>
    <source>
        <strain evidence="8">ATCC 700689</strain>
    </source>
</reference>
<dbReference type="InterPro" id="IPR043128">
    <property type="entry name" value="Rev_trsase/Diguanyl_cyclase"/>
</dbReference>
<feature type="transmembrane region" description="Helical" evidence="5">
    <location>
        <begin position="51"/>
        <end position="68"/>
    </location>
</feature>
<dbReference type="FunFam" id="3.30.70.270:FF:000001">
    <property type="entry name" value="Diguanylate cyclase domain protein"/>
    <property type="match status" value="1"/>
</dbReference>
<feature type="transmembrane region" description="Helical" evidence="5">
    <location>
        <begin position="101"/>
        <end position="118"/>
    </location>
</feature>
<dbReference type="InterPro" id="IPR050469">
    <property type="entry name" value="Diguanylate_Cyclase"/>
</dbReference>
<evidence type="ECO:0000259" key="6">
    <source>
        <dbReference type="PROSITE" id="PS50887"/>
    </source>
</evidence>
<dbReference type="InterPro" id="IPR000160">
    <property type="entry name" value="GGDEF_dom"/>
</dbReference>
<organism evidence="7 8">
    <name type="scientific">Pseudomonas abietaniphila</name>
    <dbReference type="NCBI Taxonomy" id="89065"/>
    <lineage>
        <taxon>Bacteria</taxon>
        <taxon>Pseudomonadati</taxon>
        <taxon>Pseudomonadota</taxon>
        <taxon>Gammaproteobacteria</taxon>
        <taxon>Pseudomonadales</taxon>
        <taxon>Pseudomonadaceae</taxon>
        <taxon>Pseudomonas</taxon>
    </lineage>
</organism>
<dbReference type="GO" id="GO:0052621">
    <property type="term" value="F:diguanylate cyclase activity"/>
    <property type="evidence" value="ECO:0007669"/>
    <property type="project" value="UniProtKB-EC"/>
</dbReference>
<dbReference type="NCBIfam" id="TIGR00254">
    <property type="entry name" value="GGDEF"/>
    <property type="match status" value="1"/>
</dbReference>
<keyword evidence="8" id="KW-1185">Reference proteome</keyword>
<feature type="transmembrane region" description="Helical" evidence="5">
    <location>
        <begin position="156"/>
        <end position="177"/>
    </location>
</feature>